<gene>
    <name evidence="3" type="ORF">AMATHDRAFT_74476</name>
</gene>
<dbReference type="EMBL" id="KZ301981">
    <property type="protein sequence ID" value="PFH52200.1"/>
    <property type="molecule type" value="Genomic_DNA"/>
</dbReference>
<keyword evidence="2" id="KW-0472">Membrane</keyword>
<feature type="transmembrane region" description="Helical" evidence="2">
    <location>
        <begin position="229"/>
        <end position="246"/>
    </location>
</feature>
<keyword evidence="4" id="KW-1185">Reference proteome</keyword>
<feature type="transmembrane region" description="Helical" evidence="2">
    <location>
        <begin position="266"/>
        <end position="286"/>
    </location>
</feature>
<accession>A0A2A9NWP9</accession>
<feature type="transmembrane region" description="Helical" evidence="2">
    <location>
        <begin position="178"/>
        <end position="200"/>
    </location>
</feature>
<organism evidence="3 4">
    <name type="scientific">Amanita thiersii Skay4041</name>
    <dbReference type="NCBI Taxonomy" id="703135"/>
    <lineage>
        <taxon>Eukaryota</taxon>
        <taxon>Fungi</taxon>
        <taxon>Dikarya</taxon>
        <taxon>Basidiomycota</taxon>
        <taxon>Agaricomycotina</taxon>
        <taxon>Agaricomycetes</taxon>
        <taxon>Agaricomycetidae</taxon>
        <taxon>Agaricales</taxon>
        <taxon>Pluteineae</taxon>
        <taxon>Amanitaceae</taxon>
        <taxon>Amanita</taxon>
    </lineage>
</organism>
<dbReference type="STRING" id="703135.A0A2A9NWP9"/>
<evidence type="ECO:0000256" key="1">
    <source>
        <dbReference type="SAM" id="MobiDB-lite"/>
    </source>
</evidence>
<protein>
    <submittedName>
        <fullName evidence="3">Uncharacterized protein</fullName>
    </submittedName>
</protein>
<keyword evidence="2" id="KW-0812">Transmembrane</keyword>
<dbReference type="AlphaFoldDB" id="A0A2A9NWP9"/>
<feature type="transmembrane region" description="Helical" evidence="2">
    <location>
        <begin position="101"/>
        <end position="132"/>
    </location>
</feature>
<feature type="transmembrane region" description="Helical" evidence="2">
    <location>
        <begin position="50"/>
        <end position="72"/>
    </location>
</feature>
<dbReference type="Proteomes" id="UP000242287">
    <property type="component" value="Unassembled WGS sequence"/>
</dbReference>
<feature type="region of interest" description="Disordered" evidence="1">
    <location>
        <begin position="356"/>
        <end position="401"/>
    </location>
</feature>
<evidence type="ECO:0000313" key="4">
    <source>
        <dbReference type="Proteomes" id="UP000242287"/>
    </source>
</evidence>
<proteinExistence type="predicted"/>
<dbReference type="OrthoDB" id="2384193at2759"/>
<keyword evidence="2" id="KW-1133">Transmembrane helix</keyword>
<name>A0A2A9NWP9_9AGAR</name>
<feature type="transmembrane region" description="Helical" evidence="2">
    <location>
        <begin position="144"/>
        <end position="166"/>
    </location>
</feature>
<feature type="transmembrane region" description="Helical" evidence="2">
    <location>
        <begin position="6"/>
        <end position="29"/>
    </location>
</feature>
<sequence>MSHTSPAGYLVWSIFSCSLLVFLLYHLWSFDKFKCLKWNNGPHSGAFKRVMTYSYLTSVPLIAAFSLGFTVIKYRQGFVMVPGHGIIPKPYLMWPQASKDAIFPLTLIFSIAWGLEMVTHLEELCFWLFLLNAGSTQRDWFRTWYFRVWMVGSTVAVVYMPLVSILTRSKPHHSEACVFLAGSLGSLCITLCFLPILWMFPRFLENLKSEEVDNGTLVRLTKFSELNRLRVLLRFVFILPLLILGVDGMRPDHHLNENFFVTDFLVILSGVGCLSSSAITLIIFFPRSIEGEIAERDAARLRKKLQWESRDSSYDARIWVQTELSYDQSASHRPISSNHSSPFLTSSSVKLADYTSYPDDDRMSNMSPVSMDKALTDDESDYPSPLQKLPPLRPNRRRAGGVEVGGFDLPLSGRNMMRRYSKVNPMVQNFKSPIGTEWGNIGRLSFHRP</sequence>
<reference evidence="3 4" key="1">
    <citation type="submission" date="2014-02" db="EMBL/GenBank/DDBJ databases">
        <title>Transposable element dynamics among asymbiotic and ectomycorrhizal Amanita fungi.</title>
        <authorList>
            <consortium name="DOE Joint Genome Institute"/>
            <person name="Hess J."/>
            <person name="Skrede I."/>
            <person name="Wolfe B."/>
            <person name="LaButti K."/>
            <person name="Ohm R.A."/>
            <person name="Grigoriev I.V."/>
            <person name="Pringle A."/>
        </authorList>
    </citation>
    <scope>NUCLEOTIDE SEQUENCE [LARGE SCALE GENOMIC DNA]</scope>
    <source>
        <strain evidence="3 4">SKay4041</strain>
    </source>
</reference>
<evidence type="ECO:0000313" key="3">
    <source>
        <dbReference type="EMBL" id="PFH52200.1"/>
    </source>
</evidence>
<evidence type="ECO:0000256" key="2">
    <source>
        <dbReference type="SAM" id="Phobius"/>
    </source>
</evidence>